<reference evidence="9" key="1">
    <citation type="journal article" date="2019" name="Int. J. Syst. Evol. Microbiol.">
        <title>The Global Catalogue of Microorganisms (GCM) 10K type strain sequencing project: providing services to taxonomists for standard genome sequencing and annotation.</title>
        <authorList>
            <consortium name="The Broad Institute Genomics Platform"/>
            <consortium name="The Broad Institute Genome Sequencing Center for Infectious Disease"/>
            <person name="Wu L."/>
            <person name="Ma J."/>
        </authorList>
    </citation>
    <scope>NUCLEOTIDE SEQUENCE [LARGE SCALE GENOMIC DNA]</scope>
    <source>
        <strain evidence="9">CGMCC 1.10992</strain>
    </source>
</reference>
<dbReference type="EMBL" id="JBHUHT010000003">
    <property type="protein sequence ID" value="MFD2094404.1"/>
    <property type="molecule type" value="Genomic_DNA"/>
</dbReference>
<keyword evidence="4 6" id="KW-1133">Transmembrane helix</keyword>
<feature type="transmembrane region" description="Helical" evidence="6">
    <location>
        <begin position="144"/>
        <end position="160"/>
    </location>
</feature>
<dbReference type="InterPro" id="IPR000620">
    <property type="entry name" value="EamA_dom"/>
</dbReference>
<feature type="domain" description="EamA" evidence="7">
    <location>
        <begin position="2"/>
        <end position="133"/>
    </location>
</feature>
<keyword evidence="5 6" id="KW-0472">Membrane</keyword>
<keyword evidence="2" id="KW-1003">Cell membrane</keyword>
<evidence type="ECO:0000256" key="2">
    <source>
        <dbReference type="ARBA" id="ARBA00022475"/>
    </source>
</evidence>
<protein>
    <submittedName>
        <fullName evidence="8">DMT family transporter</fullName>
    </submittedName>
</protein>
<comment type="caution">
    <text evidence="8">The sequence shown here is derived from an EMBL/GenBank/DDBJ whole genome shotgun (WGS) entry which is preliminary data.</text>
</comment>
<sequence length="303" mass="33088">MRGEIYLVLTTLLAALGWGASKMVVAEMPGDLFIGSRFLIAGLLLLPSCYKQFNTLDRRQFAYLVSVGVILSIALQVWVYAVSRTSSLSEGAFIMSLAVILAPLTAWMLFRERPNKPYWIALPVAIVGMMLLTLTDGWTLEQSQLGFLAASVLLSAHFVLNKRLTASVPTLLSICIQLTVVGISGLLFAQFNAQLNAISGSENVSFALTQFELSNAVLFWFAISIVGATVLRYLVQTLGQSSVKIETASLIMILEPLWTLAISLSLLGEAFHLQKVVGGLVILSSLVLYRRRSAAQNKRVQNC</sequence>
<dbReference type="Proteomes" id="UP001597380">
    <property type="component" value="Unassembled WGS sequence"/>
</dbReference>
<keyword evidence="9" id="KW-1185">Reference proteome</keyword>
<feature type="transmembrane region" description="Helical" evidence="6">
    <location>
        <begin position="61"/>
        <end position="80"/>
    </location>
</feature>
<evidence type="ECO:0000256" key="1">
    <source>
        <dbReference type="ARBA" id="ARBA00004651"/>
    </source>
</evidence>
<dbReference type="PANTHER" id="PTHR42920">
    <property type="entry name" value="OS03G0707200 PROTEIN-RELATED"/>
    <property type="match status" value="1"/>
</dbReference>
<feature type="transmembrane region" description="Helical" evidence="6">
    <location>
        <begin position="117"/>
        <end position="138"/>
    </location>
</feature>
<feature type="transmembrane region" description="Helical" evidence="6">
    <location>
        <begin position="172"/>
        <end position="193"/>
    </location>
</feature>
<dbReference type="Pfam" id="PF00892">
    <property type="entry name" value="EamA"/>
    <property type="match status" value="2"/>
</dbReference>
<feature type="transmembrane region" description="Helical" evidence="6">
    <location>
        <begin position="247"/>
        <end position="267"/>
    </location>
</feature>
<evidence type="ECO:0000313" key="9">
    <source>
        <dbReference type="Proteomes" id="UP001597380"/>
    </source>
</evidence>
<feature type="transmembrane region" description="Helical" evidence="6">
    <location>
        <begin position="32"/>
        <end position="49"/>
    </location>
</feature>
<accession>A0ABW4XH97</accession>
<feature type="transmembrane region" description="Helical" evidence="6">
    <location>
        <begin position="213"/>
        <end position="235"/>
    </location>
</feature>
<evidence type="ECO:0000259" key="7">
    <source>
        <dbReference type="Pfam" id="PF00892"/>
    </source>
</evidence>
<dbReference type="PANTHER" id="PTHR42920:SF5">
    <property type="entry name" value="EAMA DOMAIN-CONTAINING PROTEIN"/>
    <property type="match status" value="1"/>
</dbReference>
<feature type="domain" description="EamA" evidence="7">
    <location>
        <begin position="145"/>
        <end position="288"/>
    </location>
</feature>
<keyword evidence="3 6" id="KW-0812">Transmembrane</keyword>
<dbReference type="InterPro" id="IPR051258">
    <property type="entry name" value="Diverse_Substrate_Transporter"/>
</dbReference>
<evidence type="ECO:0000256" key="3">
    <source>
        <dbReference type="ARBA" id="ARBA00022692"/>
    </source>
</evidence>
<feature type="transmembrane region" description="Helical" evidence="6">
    <location>
        <begin position="92"/>
        <end position="110"/>
    </location>
</feature>
<evidence type="ECO:0000256" key="6">
    <source>
        <dbReference type="SAM" id="Phobius"/>
    </source>
</evidence>
<dbReference type="RefSeq" id="WP_345337765.1">
    <property type="nucleotide sequence ID" value="NZ_BAABLI010000003.1"/>
</dbReference>
<comment type="subcellular location">
    <subcellularLocation>
        <location evidence="1">Cell membrane</location>
        <topology evidence="1">Multi-pass membrane protein</topology>
    </subcellularLocation>
</comment>
<dbReference type="InterPro" id="IPR037185">
    <property type="entry name" value="EmrE-like"/>
</dbReference>
<evidence type="ECO:0000313" key="8">
    <source>
        <dbReference type="EMBL" id="MFD2094404.1"/>
    </source>
</evidence>
<name>A0ABW4XH97_9GAMM</name>
<gene>
    <name evidence="8" type="ORF">ACFSJ3_00265</name>
</gene>
<evidence type="ECO:0000256" key="5">
    <source>
        <dbReference type="ARBA" id="ARBA00023136"/>
    </source>
</evidence>
<organism evidence="8 9">
    <name type="scientific">Corallincola platygyrae</name>
    <dbReference type="NCBI Taxonomy" id="1193278"/>
    <lineage>
        <taxon>Bacteria</taxon>
        <taxon>Pseudomonadati</taxon>
        <taxon>Pseudomonadota</taxon>
        <taxon>Gammaproteobacteria</taxon>
        <taxon>Alteromonadales</taxon>
        <taxon>Psychromonadaceae</taxon>
        <taxon>Corallincola</taxon>
    </lineage>
</organism>
<dbReference type="SUPFAM" id="SSF103481">
    <property type="entry name" value="Multidrug resistance efflux transporter EmrE"/>
    <property type="match status" value="2"/>
</dbReference>
<feature type="transmembrane region" description="Helical" evidence="6">
    <location>
        <begin position="273"/>
        <end position="289"/>
    </location>
</feature>
<proteinExistence type="predicted"/>
<evidence type="ECO:0000256" key="4">
    <source>
        <dbReference type="ARBA" id="ARBA00022989"/>
    </source>
</evidence>